<gene>
    <name evidence="3" type="ORF">scyTo_0021078</name>
</gene>
<evidence type="ECO:0000259" key="2">
    <source>
        <dbReference type="PROSITE" id="PS51186"/>
    </source>
</evidence>
<feature type="domain" description="N-acetyltransferase" evidence="2">
    <location>
        <begin position="61"/>
        <end position="197"/>
    </location>
</feature>
<dbReference type="OrthoDB" id="8889733at2759"/>
<dbReference type="PANTHER" id="PTHR47403">
    <property type="entry name" value="LOC100145250 PROTEIN"/>
    <property type="match status" value="1"/>
</dbReference>
<dbReference type="Proteomes" id="UP000288216">
    <property type="component" value="Unassembled WGS sequence"/>
</dbReference>
<dbReference type="OMA" id="WHYLNID"/>
<dbReference type="Gene3D" id="3.40.630.30">
    <property type="match status" value="1"/>
</dbReference>
<reference evidence="3 4" key="1">
    <citation type="journal article" date="2018" name="Nat. Ecol. Evol.">
        <title>Shark genomes provide insights into elasmobranch evolution and the origin of vertebrates.</title>
        <authorList>
            <person name="Hara Y"/>
            <person name="Yamaguchi K"/>
            <person name="Onimaru K"/>
            <person name="Kadota M"/>
            <person name="Koyanagi M"/>
            <person name="Keeley SD"/>
            <person name="Tatsumi K"/>
            <person name="Tanaka K"/>
            <person name="Motone F"/>
            <person name="Kageyama Y"/>
            <person name="Nozu R"/>
            <person name="Adachi N"/>
            <person name="Nishimura O"/>
            <person name="Nakagawa R"/>
            <person name="Tanegashima C"/>
            <person name="Kiyatake I"/>
            <person name="Matsumoto R"/>
            <person name="Murakumo K"/>
            <person name="Nishida K"/>
            <person name="Terakita A"/>
            <person name="Kuratani S"/>
            <person name="Sato K"/>
            <person name="Hyodo S Kuraku.S."/>
        </authorList>
    </citation>
    <scope>NUCLEOTIDE SEQUENCE [LARGE SCALE GENOMIC DNA]</scope>
</reference>
<dbReference type="GO" id="GO:0016747">
    <property type="term" value="F:acyltransferase activity, transferring groups other than amino-acyl groups"/>
    <property type="evidence" value="ECO:0007669"/>
    <property type="project" value="InterPro"/>
</dbReference>
<feature type="region of interest" description="Disordered" evidence="1">
    <location>
        <begin position="1"/>
        <end position="32"/>
    </location>
</feature>
<evidence type="ECO:0000256" key="1">
    <source>
        <dbReference type="SAM" id="MobiDB-lite"/>
    </source>
</evidence>
<dbReference type="Pfam" id="PF00583">
    <property type="entry name" value="Acetyltransf_1"/>
    <property type="match status" value="1"/>
</dbReference>
<dbReference type="Pfam" id="PF24066">
    <property type="entry name" value="Hisat_C"/>
    <property type="match status" value="1"/>
</dbReference>
<name>A0A401PVZ4_SCYTO</name>
<sequence>MDPSKKHNQGTVTNPEVVRGPVVQSPSHSKLLPPRRQIIPSADRRGKGVWWPEMEGASHGLEFCLAKEADFEQVMSISEDVYDGIDYMPARYHAWLKEPDRRVILAKRKGQVVALVSANVVDDGCTAVVEGLRVAPMERGKGIAGLIQQDCFDLIRVQFPEVKVLRYTRSGYLAPEALAKFRLICKQEILPLRFELEEIRPKLDSAISQLKTCGEEWEDPILLRASDVQRVFLNPNVVGGVLPGKTIIQDWAPYRPLQSNLETLLKKNLIWLADGKEEPRVLSLGATPYRIPMGADYNRLSINIFGKHFPGARNQFLAQLQRGIGTLQGSLYCLLYLEPCLWQQMYLFCQSSLGLHQERDFEGQMVLEKDMSTGQGSSESQRRRVQNPPQ</sequence>
<keyword evidence="4" id="KW-1185">Reference proteome</keyword>
<proteinExistence type="predicted"/>
<dbReference type="InterPro" id="IPR016181">
    <property type="entry name" value="Acyl_CoA_acyltransferase"/>
</dbReference>
<dbReference type="InterPro" id="IPR056483">
    <property type="entry name" value="Hisat_C"/>
</dbReference>
<organism evidence="3 4">
    <name type="scientific">Scyliorhinus torazame</name>
    <name type="common">Cloudy catshark</name>
    <name type="synonym">Catulus torazame</name>
    <dbReference type="NCBI Taxonomy" id="75743"/>
    <lineage>
        <taxon>Eukaryota</taxon>
        <taxon>Metazoa</taxon>
        <taxon>Chordata</taxon>
        <taxon>Craniata</taxon>
        <taxon>Vertebrata</taxon>
        <taxon>Chondrichthyes</taxon>
        <taxon>Elasmobranchii</taxon>
        <taxon>Galeomorphii</taxon>
        <taxon>Galeoidea</taxon>
        <taxon>Carcharhiniformes</taxon>
        <taxon>Scyliorhinidae</taxon>
        <taxon>Scyliorhinus</taxon>
    </lineage>
</organism>
<dbReference type="PANTHER" id="PTHR47403:SF6">
    <property type="entry name" value="N-ACETYLTRANSFERASE DOMAIN-CONTAINING PROTEIN"/>
    <property type="match status" value="1"/>
</dbReference>
<evidence type="ECO:0000313" key="4">
    <source>
        <dbReference type="Proteomes" id="UP000288216"/>
    </source>
</evidence>
<dbReference type="InterPro" id="IPR000182">
    <property type="entry name" value="GNAT_dom"/>
</dbReference>
<dbReference type="PROSITE" id="PS51186">
    <property type="entry name" value="GNAT"/>
    <property type="match status" value="1"/>
</dbReference>
<protein>
    <recommendedName>
        <fullName evidence="2">N-acetyltransferase domain-containing protein</fullName>
    </recommendedName>
</protein>
<dbReference type="AlphaFoldDB" id="A0A401PVZ4"/>
<comment type="caution">
    <text evidence="3">The sequence shown here is derived from an EMBL/GenBank/DDBJ whole genome shotgun (WGS) entry which is preliminary data.</text>
</comment>
<accession>A0A401PVZ4</accession>
<dbReference type="SUPFAM" id="SSF55729">
    <property type="entry name" value="Acyl-CoA N-acyltransferases (Nat)"/>
    <property type="match status" value="1"/>
</dbReference>
<feature type="region of interest" description="Disordered" evidence="1">
    <location>
        <begin position="370"/>
        <end position="390"/>
    </location>
</feature>
<evidence type="ECO:0000313" key="3">
    <source>
        <dbReference type="EMBL" id="GCB77233.1"/>
    </source>
</evidence>
<dbReference type="EMBL" id="BFAA01018063">
    <property type="protein sequence ID" value="GCB77233.1"/>
    <property type="molecule type" value="Genomic_DNA"/>
</dbReference>